<dbReference type="PANTHER" id="PTHR10366">
    <property type="entry name" value="NAD DEPENDENT EPIMERASE/DEHYDRATASE"/>
    <property type="match status" value="1"/>
</dbReference>
<evidence type="ECO:0000259" key="3">
    <source>
        <dbReference type="Pfam" id="PF01370"/>
    </source>
</evidence>
<dbReference type="Pfam" id="PF01370">
    <property type="entry name" value="Epimerase"/>
    <property type="match status" value="1"/>
</dbReference>
<keyword evidence="1" id="KW-0560">Oxidoreductase</keyword>
<evidence type="ECO:0000256" key="1">
    <source>
        <dbReference type="ARBA" id="ARBA00023002"/>
    </source>
</evidence>
<dbReference type="InterPro" id="IPR036291">
    <property type="entry name" value="NAD(P)-bd_dom_sf"/>
</dbReference>
<dbReference type="RefSeq" id="XP_014569265.1">
    <property type="nucleotide sequence ID" value="XM_014713779.1"/>
</dbReference>
<reference evidence="4 5" key="1">
    <citation type="journal article" date="2011" name="J. Gen. Appl. Microbiol.">
        <title>Draft genome sequencing of the enigmatic basidiomycete Mixia osmundae.</title>
        <authorList>
            <person name="Nishida H."/>
            <person name="Nagatsuka Y."/>
            <person name="Sugiyama J."/>
        </authorList>
    </citation>
    <scope>NUCLEOTIDE SEQUENCE [LARGE SCALE GENOMIC DNA]</scope>
    <source>
        <strain evidence="5">CBS 9802 / IAM 14324 / JCM 22182 / KY 12970</strain>
    </source>
</reference>
<evidence type="ECO:0000313" key="5">
    <source>
        <dbReference type="Proteomes" id="UP000009131"/>
    </source>
</evidence>
<dbReference type="AlphaFoldDB" id="G7E5V2"/>
<dbReference type="EMBL" id="BABT02000150">
    <property type="protein sequence ID" value="GAA98212.1"/>
    <property type="molecule type" value="Genomic_DNA"/>
</dbReference>
<dbReference type="HOGENOM" id="CLU_007383_9_2_1"/>
<evidence type="ECO:0000313" key="4">
    <source>
        <dbReference type="EMBL" id="GAA98212.1"/>
    </source>
</evidence>
<feature type="domain" description="NAD-dependent epimerase/dehydratase" evidence="3">
    <location>
        <begin position="12"/>
        <end position="263"/>
    </location>
</feature>
<dbReference type="InterPro" id="IPR050425">
    <property type="entry name" value="NAD(P)_dehydrat-like"/>
</dbReference>
<dbReference type="PANTHER" id="PTHR10366:SF562">
    <property type="entry name" value="ALDEHYDE REDUCTASE II (AFU_ORTHOLOGUE AFUA_1G11360)"/>
    <property type="match status" value="1"/>
</dbReference>
<organism evidence="4 5">
    <name type="scientific">Mixia osmundae (strain CBS 9802 / IAM 14324 / JCM 22182 / KY 12970)</name>
    <dbReference type="NCBI Taxonomy" id="764103"/>
    <lineage>
        <taxon>Eukaryota</taxon>
        <taxon>Fungi</taxon>
        <taxon>Dikarya</taxon>
        <taxon>Basidiomycota</taxon>
        <taxon>Pucciniomycotina</taxon>
        <taxon>Mixiomycetes</taxon>
        <taxon>Mixiales</taxon>
        <taxon>Mixiaceae</taxon>
        <taxon>Mixia</taxon>
    </lineage>
</organism>
<protein>
    <recommendedName>
        <fullName evidence="3">NAD-dependent epimerase/dehydratase domain-containing protein</fullName>
    </recommendedName>
</protein>
<sequence length="341" mass="36930">MSSQRLAPGSLILVTGATGFIGSSVAEHLVRQGFHVRGVTRSASRAQALKSKLDKEHGAGSFETVEIHDITQANAFDEAIKGVDGVLHLATDSSLSDDAATVVKSVVDGTLSLARAAAKTPSVKSFVLTSSRIASFNPESGKTYRPDMNIYFEEAVTRAFAKGDDPLRGVYAYAASKVEGEKAFWKFVDAEKPAYSANAVLPDYVLGRVSNPEKGKYSTHTFLNDILEGKPEMALAFNAVPSWYVDVEDAARVHIAALLEPDVNHERLWAAAGPFSLDEALDAWRHAWPKANVPQDFKGLPEPAKVLINNTRSTELLKRQGRAGWVSFKDAAVSNARELFV</sequence>
<dbReference type="InParanoid" id="G7E5V2"/>
<dbReference type="STRING" id="764103.G7E5V2"/>
<gene>
    <name evidence="4" type="primary">Mo04895</name>
    <name evidence="4" type="ORF">E5Q_04895</name>
</gene>
<accession>G7E5V2</accession>
<comment type="similarity">
    <text evidence="2">Belongs to the NAD(P)-dependent epimerase/dehydratase family. Dihydroflavonol-4-reductase subfamily.</text>
</comment>
<reference evidence="4 5" key="2">
    <citation type="journal article" date="2012" name="Open Biol.">
        <title>Characteristics of nucleosomes and linker DNA regions on the genome of the basidiomycete Mixia osmundae revealed by mono- and dinucleosome mapping.</title>
        <authorList>
            <person name="Nishida H."/>
            <person name="Kondo S."/>
            <person name="Matsumoto T."/>
            <person name="Suzuki Y."/>
            <person name="Yoshikawa H."/>
            <person name="Taylor T.D."/>
            <person name="Sugiyama J."/>
        </authorList>
    </citation>
    <scope>NUCLEOTIDE SEQUENCE [LARGE SCALE GENOMIC DNA]</scope>
    <source>
        <strain evidence="5">CBS 9802 / IAM 14324 / JCM 22182 / KY 12970</strain>
    </source>
</reference>
<dbReference type="eggNOG" id="KOG1502">
    <property type="taxonomic scope" value="Eukaryota"/>
</dbReference>
<dbReference type="Proteomes" id="UP000009131">
    <property type="component" value="Unassembled WGS sequence"/>
</dbReference>
<name>G7E5V2_MIXOS</name>
<dbReference type="GO" id="GO:0016616">
    <property type="term" value="F:oxidoreductase activity, acting on the CH-OH group of donors, NAD or NADP as acceptor"/>
    <property type="evidence" value="ECO:0007669"/>
    <property type="project" value="TreeGrafter"/>
</dbReference>
<dbReference type="InterPro" id="IPR001509">
    <property type="entry name" value="Epimerase_deHydtase"/>
</dbReference>
<evidence type="ECO:0000256" key="2">
    <source>
        <dbReference type="ARBA" id="ARBA00023445"/>
    </source>
</evidence>
<keyword evidence="5" id="KW-1185">Reference proteome</keyword>
<proteinExistence type="inferred from homology"/>
<comment type="caution">
    <text evidence="4">The sequence shown here is derived from an EMBL/GenBank/DDBJ whole genome shotgun (WGS) entry which is preliminary data.</text>
</comment>
<dbReference type="OMA" id="STAGWVK"/>
<dbReference type="Gene3D" id="3.40.50.720">
    <property type="entry name" value="NAD(P)-binding Rossmann-like Domain"/>
    <property type="match status" value="1"/>
</dbReference>
<dbReference type="OrthoDB" id="2735536at2759"/>
<dbReference type="SUPFAM" id="SSF51735">
    <property type="entry name" value="NAD(P)-binding Rossmann-fold domains"/>
    <property type="match status" value="1"/>
</dbReference>